<keyword evidence="8" id="KW-0472">Membrane</keyword>
<evidence type="ECO:0000256" key="4">
    <source>
        <dbReference type="ARBA" id="ARBA00022679"/>
    </source>
</evidence>
<evidence type="ECO:0000313" key="13">
    <source>
        <dbReference type="Proteomes" id="UP001326715"/>
    </source>
</evidence>
<dbReference type="InterPro" id="IPR003594">
    <property type="entry name" value="HATPase_dom"/>
</dbReference>
<accession>A0A1K1S7W6</accession>
<dbReference type="RefSeq" id="WP_143150854.1">
    <property type="nucleotide sequence ID" value="NZ_CP139972.1"/>
</dbReference>
<evidence type="ECO:0000256" key="7">
    <source>
        <dbReference type="ARBA" id="ARBA00022989"/>
    </source>
</evidence>
<dbReference type="AlphaFoldDB" id="A0A1K1S7W6"/>
<dbReference type="Proteomes" id="UP001326715">
    <property type="component" value="Chromosome"/>
</dbReference>
<evidence type="ECO:0000256" key="1">
    <source>
        <dbReference type="ARBA" id="ARBA00000085"/>
    </source>
</evidence>
<evidence type="ECO:0000256" key="3">
    <source>
        <dbReference type="ARBA" id="ARBA00022553"/>
    </source>
</evidence>
<evidence type="ECO:0000313" key="10">
    <source>
        <dbReference type="EMBL" id="SFW80156.1"/>
    </source>
</evidence>
<dbReference type="EC" id="2.7.13.3" evidence="2"/>
<dbReference type="EMBL" id="CP140154">
    <property type="protein sequence ID" value="WQG92266.1"/>
    <property type="molecule type" value="Genomic_DNA"/>
</dbReference>
<dbReference type="OrthoDB" id="1522504at2"/>
<feature type="transmembrane region" description="Helical" evidence="8">
    <location>
        <begin position="137"/>
        <end position="160"/>
    </location>
</feature>
<evidence type="ECO:0000256" key="2">
    <source>
        <dbReference type="ARBA" id="ARBA00012438"/>
    </source>
</evidence>
<dbReference type="CDD" id="cd00082">
    <property type="entry name" value="HisKA"/>
    <property type="match status" value="1"/>
</dbReference>
<dbReference type="Pfam" id="PF02518">
    <property type="entry name" value="HATPase_c"/>
    <property type="match status" value="1"/>
</dbReference>
<organism evidence="10 12">
    <name type="scientific">Chitinophaga sancti</name>
    <dbReference type="NCBI Taxonomy" id="1004"/>
    <lineage>
        <taxon>Bacteria</taxon>
        <taxon>Pseudomonadati</taxon>
        <taxon>Bacteroidota</taxon>
        <taxon>Chitinophagia</taxon>
        <taxon>Chitinophagales</taxon>
        <taxon>Chitinophagaceae</taxon>
        <taxon>Chitinophaga</taxon>
    </lineage>
</organism>
<keyword evidence="5 8" id="KW-0812">Transmembrane</keyword>
<reference evidence="11 13" key="2">
    <citation type="submission" date="2023-11" db="EMBL/GenBank/DDBJ databases">
        <title>MicrobeMod: A computational toolkit for identifying prokaryotic methylation and restriction-modification with nanopore sequencing.</title>
        <authorList>
            <person name="Crits-Christoph A."/>
            <person name="Kang S.C."/>
            <person name="Lee H."/>
            <person name="Ostrov N."/>
        </authorList>
    </citation>
    <scope>NUCLEOTIDE SEQUENCE [LARGE SCALE GENOMIC DNA]</scope>
    <source>
        <strain evidence="11 13">ATCC 23090</strain>
    </source>
</reference>
<dbReference type="SMART" id="SM00387">
    <property type="entry name" value="HATPase_c"/>
    <property type="match status" value="1"/>
</dbReference>
<sequence>MKLVNKFTLWYLCITLAAMLAGIGIAYYKVKSEIDEAEISRLKVYNDLMAQTMRNGVSPDTYLRGRPAEIKVLKQNEIPVNKYEVYEHTFYNTMLKHRECRLTVTSYYNINGTYYSICSYNYITKANEILTGLASSFIWIFSILFLLTALSARFVSRIILAPFNKTLKRIQRFNLKQKQRLSLPVPNAKELKALNSFLNNMTDKALDDYRALKEFTENASHELQTPLAILRSKLELLTESYLHGKDVDTVMSLICDMQNAIEKLSRINSSLTLLAKMENNEYDDKRTISLSGLLTETLNSFSELLEMKSISLSRNIYKGILLQLHPSLADILLGNLLSNAIRHNITNGTIEVHLTREKLVITNTGLPPEVPTSELFRRFKKGNKRSDSIGIGLAIVKQICDLNHFTILYDYANGWHTIQIIFDESIGALKAGINDDVLTPRPEFLH</sequence>
<dbReference type="SUPFAM" id="SSF47384">
    <property type="entry name" value="Homodimeric domain of signal transducing histidine kinase"/>
    <property type="match status" value="1"/>
</dbReference>
<dbReference type="InterPro" id="IPR036097">
    <property type="entry name" value="HisK_dim/P_sf"/>
</dbReference>
<dbReference type="PROSITE" id="PS50109">
    <property type="entry name" value="HIS_KIN"/>
    <property type="match status" value="1"/>
</dbReference>
<evidence type="ECO:0000313" key="12">
    <source>
        <dbReference type="Proteomes" id="UP000183788"/>
    </source>
</evidence>
<evidence type="ECO:0000313" key="11">
    <source>
        <dbReference type="EMBL" id="WQG92266.1"/>
    </source>
</evidence>
<dbReference type="SUPFAM" id="SSF55874">
    <property type="entry name" value="ATPase domain of HSP90 chaperone/DNA topoisomerase II/histidine kinase"/>
    <property type="match status" value="1"/>
</dbReference>
<dbReference type="GO" id="GO:0005886">
    <property type="term" value="C:plasma membrane"/>
    <property type="evidence" value="ECO:0007669"/>
    <property type="project" value="TreeGrafter"/>
</dbReference>
<comment type="catalytic activity">
    <reaction evidence="1">
        <text>ATP + protein L-histidine = ADP + protein N-phospho-L-histidine.</text>
        <dbReference type="EC" id="2.7.13.3"/>
    </reaction>
</comment>
<evidence type="ECO:0000259" key="9">
    <source>
        <dbReference type="PROSITE" id="PS50109"/>
    </source>
</evidence>
<dbReference type="GO" id="GO:0000155">
    <property type="term" value="F:phosphorelay sensor kinase activity"/>
    <property type="evidence" value="ECO:0007669"/>
    <property type="project" value="InterPro"/>
</dbReference>
<keyword evidence="6 10" id="KW-0418">Kinase</keyword>
<keyword evidence="13" id="KW-1185">Reference proteome</keyword>
<dbReference type="STRING" id="1004.SAMN05661012_04907"/>
<dbReference type="SMART" id="SM00388">
    <property type="entry name" value="HisKA"/>
    <property type="match status" value="1"/>
</dbReference>
<dbReference type="InterPro" id="IPR003661">
    <property type="entry name" value="HisK_dim/P_dom"/>
</dbReference>
<keyword evidence="7 8" id="KW-1133">Transmembrane helix</keyword>
<feature type="domain" description="Histidine kinase" evidence="9">
    <location>
        <begin position="218"/>
        <end position="399"/>
    </location>
</feature>
<proteinExistence type="predicted"/>
<dbReference type="Gene3D" id="3.30.565.10">
    <property type="entry name" value="Histidine kinase-like ATPase, C-terminal domain"/>
    <property type="match status" value="1"/>
</dbReference>
<name>A0A1K1S7W6_9BACT</name>
<dbReference type="Gene3D" id="1.10.287.130">
    <property type="match status" value="1"/>
</dbReference>
<gene>
    <name evidence="10" type="ORF">SAMN05661012_04907</name>
    <name evidence="11" type="ORF">SR876_12180</name>
</gene>
<dbReference type="Pfam" id="PF00512">
    <property type="entry name" value="HisKA"/>
    <property type="match status" value="1"/>
</dbReference>
<protein>
    <recommendedName>
        <fullName evidence="2">histidine kinase</fullName>
        <ecNumber evidence="2">2.7.13.3</ecNumber>
    </recommendedName>
</protein>
<feature type="transmembrane region" description="Helical" evidence="8">
    <location>
        <begin position="7"/>
        <end position="28"/>
    </location>
</feature>
<dbReference type="PANTHER" id="PTHR45436">
    <property type="entry name" value="SENSOR HISTIDINE KINASE YKOH"/>
    <property type="match status" value="1"/>
</dbReference>
<dbReference type="InterPro" id="IPR036890">
    <property type="entry name" value="HATPase_C_sf"/>
</dbReference>
<evidence type="ECO:0000256" key="5">
    <source>
        <dbReference type="ARBA" id="ARBA00022692"/>
    </source>
</evidence>
<keyword evidence="4" id="KW-0808">Transferase</keyword>
<evidence type="ECO:0000256" key="8">
    <source>
        <dbReference type="SAM" id="Phobius"/>
    </source>
</evidence>
<dbReference type="InterPro" id="IPR005467">
    <property type="entry name" value="His_kinase_dom"/>
</dbReference>
<keyword evidence="3" id="KW-0597">Phosphoprotein</keyword>
<dbReference type="Proteomes" id="UP000183788">
    <property type="component" value="Unassembled WGS sequence"/>
</dbReference>
<dbReference type="PANTHER" id="PTHR45436:SF5">
    <property type="entry name" value="SENSOR HISTIDINE KINASE TRCS"/>
    <property type="match status" value="1"/>
</dbReference>
<dbReference type="EMBL" id="FPIZ01000018">
    <property type="protein sequence ID" value="SFW80156.1"/>
    <property type="molecule type" value="Genomic_DNA"/>
</dbReference>
<reference evidence="10 12" key="1">
    <citation type="submission" date="2016-11" db="EMBL/GenBank/DDBJ databases">
        <authorList>
            <person name="Jaros S."/>
            <person name="Januszkiewicz K."/>
            <person name="Wedrychowicz H."/>
        </authorList>
    </citation>
    <scope>NUCLEOTIDE SEQUENCE [LARGE SCALE GENOMIC DNA]</scope>
    <source>
        <strain evidence="10 12">DSM 784</strain>
    </source>
</reference>
<evidence type="ECO:0000256" key="6">
    <source>
        <dbReference type="ARBA" id="ARBA00022777"/>
    </source>
</evidence>
<dbReference type="InterPro" id="IPR050428">
    <property type="entry name" value="TCS_sensor_his_kinase"/>
</dbReference>